<keyword evidence="1" id="KW-0732">Signal</keyword>
<reference evidence="2" key="2">
    <citation type="submission" date="2010-07" db="EMBL/GenBank/DDBJ databases">
        <authorList>
            <consortium name="The Broad Institute Genome Sequencing Platform"/>
            <consortium name="Broad Institute Genome Sequencing Center for Infectious Disease"/>
            <person name="Ma L.-J."/>
            <person name="Dead R."/>
            <person name="Young S."/>
            <person name="Zeng Q."/>
            <person name="Koehrsen M."/>
            <person name="Alvarado L."/>
            <person name="Berlin A."/>
            <person name="Chapman S.B."/>
            <person name="Chen Z."/>
            <person name="Freedman E."/>
            <person name="Gellesch M."/>
            <person name="Goldberg J."/>
            <person name="Griggs A."/>
            <person name="Gujja S."/>
            <person name="Heilman E.R."/>
            <person name="Heiman D."/>
            <person name="Hepburn T."/>
            <person name="Howarth C."/>
            <person name="Jen D."/>
            <person name="Larson L."/>
            <person name="Mehta T."/>
            <person name="Neiman D."/>
            <person name="Pearson M."/>
            <person name="Roberts A."/>
            <person name="Saif S."/>
            <person name="Shea T."/>
            <person name="Shenoy N."/>
            <person name="Sisk P."/>
            <person name="Stolte C."/>
            <person name="Sykes S."/>
            <person name="Walk T."/>
            <person name="White J."/>
            <person name="Yandava C."/>
            <person name="Haas B."/>
            <person name="Nusbaum C."/>
            <person name="Birren B."/>
        </authorList>
    </citation>
    <scope>NUCLEOTIDE SEQUENCE</scope>
    <source>
        <strain evidence="2">R3-111a-1</strain>
    </source>
</reference>
<feature type="signal peptide" evidence="1">
    <location>
        <begin position="1"/>
        <end position="19"/>
    </location>
</feature>
<reference evidence="3" key="5">
    <citation type="submission" date="2018-04" db="UniProtKB">
        <authorList>
            <consortium name="EnsemblFungi"/>
        </authorList>
    </citation>
    <scope>IDENTIFICATION</scope>
    <source>
        <strain evidence="3">R3-111a-1</strain>
    </source>
</reference>
<proteinExistence type="predicted"/>
<dbReference type="AlphaFoldDB" id="J3NWQ9"/>
<dbReference type="EnsemblFungi" id="EJT75791">
    <property type="protein sequence ID" value="EJT75791"/>
    <property type="gene ID" value="GGTG_05721"/>
</dbReference>
<reference evidence="3" key="4">
    <citation type="journal article" date="2015" name="G3 (Bethesda)">
        <title>Genome sequences of three phytopathogenic species of the Magnaporthaceae family of fungi.</title>
        <authorList>
            <person name="Okagaki L.H."/>
            <person name="Nunes C.C."/>
            <person name="Sailsbery J."/>
            <person name="Clay B."/>
            <person name="Brown D."/>
            <person name="John T."/>
            <person name="Oh Y."/>
            <person name="Young N."/>
            <person name="Fitzgerald M."/>
            <person name="Haas B.J."/>
            <person name="Zeng Q."/>
            <person name="Young S."/>
            <person name="Adiconis X."/>
            <person name="Fan L."/>
            <person name="Levin J.Z."/>
            <person name="Mitchell T.K."/>
            <person name="Okubara P.A."/>
            <person name="Farman M.L."/>
            <person name="Kohn L.M."/>
            <person name="Birren B."/>
            <person name="Ma L.-J."/>
            <person name="Dean R.A."/>
        </authorList>
    </citation>
    <scope>NUCLEOTIDE SEQUENCE</scope>
    <source>
        <strain evidence="3">R3-111a-1</strain>
    </source>
</reference>
<evidence type="ECO:0000313" key="4">
    <source>
        <dbReference type="Proteomes" id="UP000006039"/>
    </source>
</evidence>
<dbReference type="eggNOG" id="ENOG502S6HE">
    <property type="taxonomic scope" value="Eukaryota"/>
</dbReference>
<reference evidence="2" key="3">
    <citation type="submission" date="2010-09" db="EMBL/GenBank/DDBJ databases">
        <title>Annotation of Gaeumannomyces graminis var. tritici R3-111a-1.</title>
        <authorList>
            <consortium name="The Broad Institute Genome Sequencing Platform"/>
            <person name="Ma L.-J."/>
            <person name="Dead R."/>
            <person name="Young S.K."/>
            <person name="Zeng Q."/>
            <person name="Gargeya S."/>
            <person name="Fitzgerald M."/>
            <person name="Haas B."/>
            <person name="Abouelleil A."/>
            <person name="Alvarado L."/>
            <person name="Arachchi H.M."/>
            <person name="Berlin A."/>
            <person name="Brown A."/>
            <person name="Chapman S.B."/>
            <person name="Chen Z."/>
            <person name="Dunbar C."/>
            <person name="Freedman E."/>
            <person name="Gearin G."/>
            <person name="Gellesch M."/>
            <person name="Goldberg J."/>
            <person name="Griggs A."/>
            <person name="Gujja S."/>
            <person name="Heiman D."/>
            <person name="Howarth C."/>
            <person name="Larson L."/>
            <person name="Lui A."/>
            <person name="MacDonald P.J.P."/>
            <person name="Mehta T."/>
            <person name="Montmayeur A."/>
            <person name="Murphy C."/>
            <person name="Neiman D."/>
            <person name="Pearson M."/>
            <person name="Priest M."/>
            <person name="Roberts A."/>
            <person name="Saif S."/>
            <person name="Shea T."/>
            <person name="Shenoy N."/>
            <person name="Sisk P."/>
            <person name="Stolte C."/>
            <person name="Sykes S."/>
            <person name="Yandava C."/>
            <person name="Wortman J."/>
            <person name="Nusbaum C."/>
            <person name="Birren B."/>
        </authorList>
    </citation>
    <scope>NUCLEOTIDE SEQUENCE</scope>
    <source>
        <strain evidence="2">R3-111a-1</strain>
    </source>
</reference>
<dbReference type="Proteomes" id="UP000006039">
    <property type="component" value="Unassembled WGS sequence"/>
</dbReference>
<protein>
    <recommendedName>
        <fullName evidence="5">Small secreted protein</fullName>
    </recommendedName>
</protein>
<gene>
    <name evidence="3" type="primary">20346179</name>
    <name evidence="2" type="ORF">GGTG_05721</name>
</gene>
<organism evidence="2">
    <name type="scientific">Gaeumannomyces tritici (strain R3-111a-1)</name>
    <name type="common">Wheat and barley take-all root rot fungus</name>
    <name type="synonym">Gaeumannomyces graminis var. tritici</name>
    <dbReference type="NCBI Taxonomy" id="644352"/>
    <lineage>
        <taxon>Eukaryota</taxon>
        <taxon>Fungi</taxon>
        <taxon>Dikarya</taxon>
        <taxon>Ascomycota</taxon>
        <taxon>Pezizomycotina</taxon>
        <taxon>Sordariomycetes</taxon>
        <taxon>Sordariomycetidae</taxon>
        <taxon>Magnaporthales</taxon>
        <taxon>Magnaporthaceae</taxon>
        <taxon>Gaeumannomyces</taxon>
    </lineage>
</organism>
<accession>J3NWQ9</accession>
<name>J3NWQ9_GAET3</name>
<dbReference type="HOGENOM" id="CLU_062260_1_0_1"/>
<dbReference type="EMBL" id="GL385397">
    <property type="protein sequence ID" value="EJT75791.1"/>
    <property type="molecule type" value="Genomic_DNA"/>
</dbReference>
<sequence>MFPASFAVTLLSILQHAHAQLNTVTTPSLNVTAIGAADGASTIECWQFGPFVSSSVPGVAGALGLFLGSSSNATFTVIPARFDGGLHNAPVPQFVYFTSGLVHITLPGSADDAWIHGGKYGLIVAADTRDVSALGHRTEYPSAADTVALQVPIAEGSTFEHRLLHRGACTAMEMSGF</sequence>
<keyword evidence="4" id="KW-1185">Reference proteome</keyword>
<dbReference type="OrthoDB" id="3223416at2759"/>
<dbReference type="RefSeq" id="XP_009221791.1">
    <property type="nucleotide sequence ID" value="XM_009223527.1"/>
</dbReference>
<reference evidence="4" key="1">
    <citation type="submission" date="2010-07" db="EMBL/GenBank/DDBJ databases">
        <title>The genome sequence of Gaeumannomyces graminis var. tritici strain R3-111a-1.</title>
        <authorList>
            <consortium name="The Broad Institute Genome Sequencing Platform"/>
            <person name="Ma L.-J."/>
            <person name="Dead R."/>
            <person name="Young S."/>
            <person name="Zeng Q."/>
            <person name="Koehrsen M."/>
            <person name="Alvarado L."/>
            <person name="Berlin A."/>
            <person name="Chapman S.B."/>
            <person name="Chen Z."/>
            <person name="Freedman E."/>
            <person name="Gellesch M."/>
            <person name="Goldberg J."/>
            <person name="Griggs A."/>
            <person name="Gujja S."/>
            <person name="Heilman E.R."/>
            <person name="Heiman D."/>
            <person name="Hepburn T."/>
            <person name="Howarth C."/>
            <person name="Jen D."/>
            <person name="Larson L."/>
            <person name="Mehta T."/>
            <person name="Neiman D."/>
            <person name="Pearson M."/>
            <person name="Roberts A."/>
            <person name="Saif S."/>
            <person name="Shea T."/>
            <person name="Shenoy N."/>
            <person name="Sisk P."/>
            <person name="Stolte C."/>
            <person name="Sykes S."/>
            <person name="Walk T."/>
            <person name="White J."/>
            <person name="Yandava C."/>
            <person name="Haas B."/>
            <person name="Nusbaum C."/>
            <person name="Birren B."/>
        </authorList>
    </citation>
    <scope>NUCLEOTIDE SEQUENCE [LARGE SCALE GENOMIC DNA]</scope>
    <source>
        <strain evidence="4">R3-111a-1</strain>
    </source>
</reference>
<evidence type="ECO:0000313" key="2">
    <source>
        <dbReference type="EMBL" id="EJT75791.1"/>
    </source>
</evidence>
<dbReference type="VEuPathDB" id="FungiDB:GGTG_05721"/>
<dbReference type="GeneID" id="20346179"/>
<evidence type="ECO:0000313" key="3">
    <source>
        <dbReference type="EnsemblFungi" id="EJT75791"/>
    </source>
</evidence>
<evidence type="ECO:0000256" key="1">
    <source>
        <dbReference type="SAM" id="SignalP"/>
    </source>
</evidence>
<feature type="chain" id="PRO_5015094601" description="Small secreted protein" evidence="1">
    <location>
        <begin position="20"/>
        <end position="177"/>
    </location>
</feature>
<evidence type="ECO:0008006" key="5">
    <source>
        <dbReference type="Google" id="ProtNLM"/>
    </source>
</evidence>